<name>X1LIB2_9ZZZZ</name>
<protein>
    <submittedName>
        <fullName evidence="1">Uncharacterized protein</fullName>
    </submittedName>
</protein>
<organism evidence="1">
    <name type="scientific">marine sediment metagenome</name>
    <dbReference type="NCBI Taxonomy" id="412755"/>
    <lineage>
        <taxon>unclassified sequences</taxon>
        <taxon>metagenomes</taxon>
        <taxon>ecological metagenomes</taxon>
    </lineage>
</organism>
<gene>
    <name evidence="1" type="ORF">S06H3_02651</name>
</gene>
<sequence>MLFTPVTLNEKTSGVSLPAVFAAVAKDTKRYQTFVSYLIPSGGILSLNYNEPLHLVLKTAGGVELESGRLLIGMLKPHGVLVKAFNAFNEYSTYKSIGWQNSLNRKYRDNLEVDTGYDEVILFEGETLVFQIYDCDDVLPEAAHADTRLKYAVNLGDMSDFVRAMAARKKAIPGFEDFDKSFVR</sequence>
<accession>X1LIB2</accession>
<reference evidence="1" key="1">
    <citation type="journal article" date="2014" name="Front. Microbiol.">
        <title>High frequency of phylogenetically diverse reductive dehalogenase-homologous genes in deep subseafloor sedimentary metagenomes.</title>
        <authorList>
            <person name="Kawai M."/>
            <person name="Futagami T."/>
            <person name="Toyoda A."/>
            <person name="Takaki Y."/>
            <person name="Nishi S."/>
            <person name="Hori S."/>
            <person name="Arai W."/>
            <person name="Tsubouchi T."/>
            <person name="Morono Y."/>
            <person name="Uchiyama I."/>
            <person name="Ito T."/>
            <person name="Fujiyama A."/>
            <person name="Inagaki F."/>
            <person name="Takami H."/>
        </authorList>
    </citation>
    <scope>NUCLEOTIDE SEQUENCE</scope>
    <source>
        <strain evidence="1">Expedition CK06-06</strain>
    </source>
</reference>
<comment type="caution">
    <text evidence="1">The sequence shown here is derived from an EMBL/GenBank/DDBJ whole genome shotgun (WGS) entry which is preliminary data.</text>
</comment>
<proteinExistence type="predicted"/>
<dbReference type="AlphaFoldDB" id="X1LIB2"/>
<dbReference type="EMBL" id="BARV01000792">
    <property type="protein sequence ID" value="GAI02100.1"/>
    <property type="molecule type" value="Genomic_DNA"/>
</dbReference>
<evidence type="ECO:0000313" key="1">
    <source>
        <dbReference type="EMBL" id="GAI02100.1"/>
    </source>
</evidence>